<dbReference type="SUPFAM" id="SSF49785">
    <property type="entry name" value="Galactose-binding domain-like"/>
    <property type="match status" value="2"/>
</dbReference>
<dbReference type="RefSeq" id="XP_028044069.1">
    <property type="nucleotide sequence ID" value="XM_028188268.1"/>
</dbReference>
<protein>
    <recommendedName>
        <fullName evidence="2">Allantoate amidinohydrolase</fullName>
    </recommendedName>
</protein>
<organism evidence="4 5">
    <name type="scientific">Bombyx mandarina</name>
    <name type="common">Wild silk moth</name>
    <name type="synonym">Wild silkworm</name>
    <dbReference type="NCBI Taxonomy" id="7092"/>
    <lineage>
        <taxon>Eukaryota</taxon>
        <taxon>Metazoa</taxon>
        <taxon>Ecdysozoa</taxon>
        <taxon>Arthropoda</taxon>
        <taxon>Hexapoda</taxon>
        <taxon>Insecta</taxon>
        <taxon>Pterygota</taxon>
        <taxon>Neoptera</taxon>
        <taxon>Endopterygota</taxon>
        <taxon>Lepidoptera</taxon>
        <taxon>Glossata</taxon>
        <taxon>Ditrysia</taxon>
        <taxon>Bombycoidea</taxon>
        <taxon>Bombycidae</taxon>
        <taxon>Bombycinae</taxon>
        <taxon>Bombyx</taxon>
    </lineage>
</organism>
<dbReference type="HAMAP" id="MF_00813">
    <property type="entry name" value="Allantoicase"/>
    <property type="match status" value="1"/>
</dbReference>
<dbReference type="PANTHER" id="PTHR12045">
    <property type="entry name" value="ALLANTOICASE"/>
    <property type="match status" value="1"/>
</dbReference>
<evidence type="ECO:0000313" key="4">
    <source>
        <dbReference type="Proteomes" id="UP000504629"/>
    </source>
</evidence>
<dbReference type="GO" id="GO:0000256">
    <property type="term" value="P:allantoin catabolic process"/>
    <property type="evidence" value="ECO:0007669"/>
    <property type="project" value="InterPro"/>
</dbReference>
<dbReference type="PANTHER" id="PTHR12045:SF3">
    <property type="entry name" value="INACTIVE ALLANTOICASE-RELATED"/>
    <property type="match status" value="1"/>
</dbReference>
<dbReference type="Pfam" id="PF03561">
    <property type="entry name" value="Allantoicase"/>
    <property type="match status" value="2"/>
</dbReference>
<dbReference type="GeneID" id="114253399"/>
<accession>A0A6J2KV44</accession>
<evidence type="ECO:0000256" key="2">
    <source>
        <dbReference type="ARBA" id="ARBA00031078"/>
    </source>
</evidence>
<dbReference type="OrthoDB" id="10266039at2759"/>
<gene>
    <name evidence="5" type="primary">LOC114253399</name>
</gene>
<evidence type="ECO:0000259" key="3">
    <source>
        <dbReference type="Pfam" id="PF03561"/>
    </source>
</evidence>
<dbReference type="InterPro" id="IPR008979">
    <property type="entry name" value="Galactose-bd-like_sf"/>
</dbReference>
<evidence type="ECO:0000313" key="5">
    <source>
        <dbReference type="RefSeq" id="XP_028044069.1"/>
    </source>
</evidence>
<dbReference type="Proteomes" id="UP000504629">
    <property type="component" value="Unplaced"/>
</dbReference>
<dbReference type="KEGG" id="bman:114253399"/>
<reference evidence="5" key="1">
    <citation type="submission" date="2025-08" db="UniProtKB">
        <authorList>
            <consortium name="RefSeq"/>
        </authorList>
    </citation>
    <scope>IDENTIFICATION</scope>
    <source>
        <tissue evidence="5">Silk gland</tissue>
    </source>
</reference>
<dbReference type="AlphaFoldDB" id="A0A6J2KV44"/>
<feature type="domain" description="Allantoicase" evidence="3">
    <location>
        <begin position="213"/>
        <end position="364"/>
    </location>
</feature>
<dbReference type="GO" id="GO:0004037">
    <property type="term" value="F:allantoicase activity"/>
    <property type="evidence" value="ECO:0007669"/>
    <property type="project" value="InterPro"/>
</dbReference>
<evidence type="ECO:0000256" key="1">
    <source>
        <dbReference type="ARBA" id="ARBA00009242"/>
    </source>
</evidence>
<comment type="similarity">
    <text evidence="1">Belongs to the allantoicase family.</text>
</comment>
<name>A0A6J2KV44_BOMMA</name>
<dbReference type="NCBIfam" id="TIGR02961">
    <property type="entry name" value="allantoicase"/>
    <property type="match status" value="1"/>
</dbReference>
<sequence length="368" mass="41365">MTENLPTFINLTEFATSNTGGQILFATDDFFAVAENLISDADPIYIADKYTEYGKWMDGWETRRKRIPGHDWCIIKLAVACVIKGLLLDTAHFTGNNVLKFSIQATILSSEEELQIPPRNTTVGSGASAEDLDRVEEIFSEKWKEIVPVTSLRPGLEVTRYNYVKVFSDKPWTHIRLNIYPDGGIARLRVYGEASPEKPPAHKLTDLVSMLNGGVNQGYSNAHYSHPRNILKPFKGVSMSDGWETARNQNRPAIIELNEDGTLNFNVSEWAIFKLGFPGSLRRICVDTSHFKGNYPGDVKIEGAYLEKENWFPGDKVGWTSVLKQNPLEGDKEHWFDCESDVITHIKVTISPDGGISRLRAFGYISPF</sequence>
<dbReference type="PIRSF" id="PIRSF016516">
    <property type="entry name" value="Allantoicase"/>
    <property type="match status" value="1"/>
</dbReference>
<proteinExistence type="inferred from homology"/>
<feature type="domain" description="Allantoicase" evidence="3">
    <location>
        <begin position="20"/>
        <end position="194"/>
    </location>
</feature>
<dbReference type="InterPro" id="IPR015908">
    <property type="entry name" value="Allantoicase_dom"/>
</dbReference>
<dbReference type="InterPro" id="IPR005164">
    <property type="entry name" value="Allantoicase"/>
</dbReference>
<dbReference type="Gene3D" id="2.60.120.260">
    <property type="entry name" value="Galactose-binding domain-like"/>
    <property type="match status" value="2"/>
</dbReference>
<keyword evidence="4" id="KW-1185">Reference proteome</keyword>